<sequence length="239" mass="26011">MGKIRLYIDHRFDPGQPVPLDTDQSHYLSTVMRLAPGAEIAVFNGRQGEWTARLLQAGKRGGTVEPVAPAAPQLDPPDLWLVFAPIKKARTDFIVEKGAELGAARILPVQTDHTNSERIRRDRLQAHAVEAAEQCGGTFVPAVEDLVPLSRLLDGWDPGRRILWADEALVGPAETLAGLPGGPWAILIGPEGGWSEPERRRLSAMPCVHRISLGPRILRADTAAVAALALWQASLGDWR</sequence>
<name>A0A1G9FSV2_9RHOB</name>
<dbReference type="Gene3D" id="2.40.240.20">
    <property type="entry name" value="Hypothetical PUA domain-like, domain 1"/>
    <property type="match status" value="1"/>
</dbReference>
<evidence type="ECO:0000256" key="12">
    <source>
        <dbReference type="PIRNR" id="PIRNR015601"/>
    </source>
</evidence>
<comment type="catalytic activity">
    <reaction evidence="11 12">
        <text>uridine(1498) in 16S rRNA + S-adenosyl-L-methionine = N(3)-methyluridine(1498) in 16S rRNA + S-adenosyl-L-homocysteine + H(+)</text>
        <dbReference type="Rhea" id="RHEA:42920"/>
        <dbReference type="Rhea" id="RHEA-COMP:10283"/>
        <dbReference type="Rhea" id="RHEA-COMP:10284"/>
        <dbReference type="ChEBI" id="CHEBI:15378"/>
        <dbReference type="ChEBI" id="CHEBI:57856"/>
        <dbReference type="ChEBI" id="CHEBI:59789"/>
        <dbReference type="ChEBI" id="CHEBI:65315"/>
        <dbReference type="ChEBI" id="CHEBI:74502"/>
        <dbReference type="EC" id="2.1.1.193"/>
    </reaction>
</comment>
<evidence type="ECO:0000256" key="9">
    <source>
        <dbReference type="ARBA" id="ARBA00022691"/>
    </source>
</evidence>
<dbReference type="PANTHER" id="PTHR30027:SF3">
    <property type="entry name" value="16S RRNA (URACIL(1498)-N(3))-METHYLTRANSFERASE"/>
    <property type="match status" value="1"/>
</dbReference>
<reference evidence="16" key="1">
    <citation type="submission" date="2016-10" db="EMBL/GenBank/DDBJ databases">
        <authorList>
            <person name="Varghese N."/>
            <person name="Submissions S."/>
        </authorList>
    </citation>
    <scope>NUCLEOTIDE SEQUENCE [LARGE SCALE GENOMIC DNA]</scope>
    <source>
        <strain evidence="16">CGMCC 1.7655</strain>
    </source>
</reference>
<dbReference type="AlphaFoldDB" id="A0A1G9FSV2"/>
<dbReference type="PIRSF" id="PIRSF015601">
    <property type="entry name" value="MTase_slr0722"/>
    <property type="match status" value="1"/>
</dbReference>
<organism evidence="15 16">
    <name type="scientific">Paracoccus chinensis</name>
    <dbReference type="NCBI Taxonomy" id="525640"/>
    <lineage>
        <taxon>Bacteria</taxon>
        <taxon>Pseudomonadati</taxon>
        <taxon>Pseudomonadota</taxon>
        <taxon>Alphaproteobacteria</taxon>
        <taxon>Rhodobacterales</taxon>
        <taxon>Paracoccaceae</taxon>
        <taxon>Paracoccus</taxon>
    </lineage>
</organism>
<keyword evidence="5 12" id="KW-0963">Cytoplasm</keyword>
<feature type="domain" description="Ribosomal RNA small subunit methyltransferase E PUA-like" evidence="14">
    <location>
        <begin position="20"/>
        <end position="66"/>
    </location>
</feature>
<dbReference type="OrthoDB" id="9815641at2"/>
<evidence type="ECO:0000313" key="16">
    <source>
        <dbReference type="Proteomes" id="UP000199555"/>
    </source>
</evidence>
<evidence type="ECO:0000259" key="14">
    <source>
        <dbReference type="Pfam" id="PF20260"/>
    </source>
</evidence>
<comment type="subcellular location">
    <subcellularLocation>
        <location evidence="1 12">Cytoplasm</location>
    </subcellularLocation>
</comment>
<dbReference type="InterPro" id="IPR029026">
    <property type="entry name" value="tRNA_m1G_MTases_N"/>
</dbReference>
<protein>
    <recommendedName>
        <fullName evidence="4 12">Ribosomal RNA small subunit methyltransferase E</fullName>
        <ecNumber evidence="3 12">2.1.1.193</ecNumber>
    </recommendedName>
</protein>
<dbReference type="NCBIfam" id="NF008696">
    <property type="entry name" value="PRK11713.3-5"/>
    <property type="match status" value="1"/>
</dbReference>
<evidence type="ECO:0000256" key="7">
    <source>
        <dbReference type="ARBA" id="ARBA00022603"/>
    </source>
</evidence>
<keyword evidence="8 12" id="KW-0808">Transferase</keyword>
<proteinExistence type="inferred from homology"/>
<gene>
    <name evidence="15" type="ORF">SAMN04487971_10480</name>
</gene>
<dbReference type="Gene3D" id="3.40.1280.10">
    <property type="match status" value="1"/>
</dbReference>
<evidence type="ECO:0000259" key="13">
    <source>
        <dbReference type="Pfam" id="PF04452"/>
    </source>
</evidence>
<keyword evidence="16" id="KW-1185">Reference proteome</keyword>
<evidence type="ECO:0000313" key="15">
    <source>
        <dbReference type="EMBL" id="SDK91489.1"/>
    </source>
</evidence>
<dbReference type="GO" id="GO:0005737">
    <property type="term" value="C:cytoplasm"/>
    <property type="evidence" value="ECO:0007669"/>
    <property type="project" value="UniProtKB-SubCell"/>
</dbReference>
<dbReference type="STRING" id="525640.SAMN04487971_10480"/>
<dbReference type="SUPFAM" id="SSF75217">
    <property type="entry name" value="alpha/beta knot"/>
    <property type="match status" value="1"/>
</dbReference>
<evidence type="ECO:0000256" key="1">
    <source>
        <dbReference type="ARBA" id="ARBA00004496"/>
    </source>
</evidence>
<accession>A0A1G9FSV2</accession>
<dbReference type="Proteomes" id="UP000199555">
    <property type="component" value="Unassembled WGS sequence"/>
</dbReference>
<dbReference type="GO" id="GO:0070042">
    <property type="term" value="F:rRNA (uridine-N3-)-methyltransferase activity"/>
    <property type="evidence" value="ECO:0007669"/>
    <property type="project" value="TreeGrafter"/>
</dbReference>
<keyword evidence="6 12" id="KW-0698">rRNA processing</keyword>
<keyword evidence="7 12" id="KW-0489">Methyltransferase</keyword>
<evidence type="ECO:0000256" key="5">
    <source>
        <dbReference type="ARBA" id="ARBA00022490"/>
    </source>
</evidence>
<dbReference type="InterPro" id="IPR029028">
    <property type="entry name" value="Alpha/beta_knot_MTases"/>
</dbReference>
<dbReference type="EMBL" id="FNGE01000004">
    <property type="protein sequence ID" value="SDK91489.1"/>
    <property type="molecule type" value="Genomic_DNA"/>
</dbReference>
<dbReference type="SUPFAM" id="SSF88697">
    <property type="entry name" value="PUA domain-like"/>
    <property type="match status" value="1"/>
</dbReference>
<keyword evidence="9 12" id="KW-0949">S-adenosyl-L-methionine</keyword>
<dbReference type="InterPro" id="IPR046886">
    <property type="entry name" value="RsmE_MTase_dom"/>
</dbReference>
<evidence type="ECO:0000256" key="8">
    <source>
        <dbReference type="ARBA" id="ARBA00022679"/>
    </source>
</evidence>
<dbReference type="Pfam" id="PF04452">
    <property type="entry name" value="Methyltrans_RNA"/>
    <property type="match status" value="1"/>
</dbReference>
<comment type="similarity">
    <text evidence="2 12">Belongs to the RNA methyltransferase RsmE family.</text>
</comment>
<dbReference type="GO" id="GO:0070475">
    <property type="term" value="P:rRNA base methylation"/>
    <property type="evidence" value="ECO:0007669"/>
    <property type="project" value="TreeGrafter"/>
</dbReference>
<comment type="function">
    <text evidence="10 12">Specifically methylates the N3 position of the uracil ring of uridine 1498 (m3U1498) in 16S rRNA. Acts on the fully assembled 30S ribosomal subunit.</text>
</comment>
<dbReference type="InterPro" id="IPR046887">
    <property type="entry name" value="RsmE_PUA-like"/>
</dbReference>
<dbReference type="InterPro" id="IPR015947">
    <property type="entry name" value="PUA-like_sf"/>
</dbReference>
<dbReference type="NCBIfam" id="TIGR00046">
    <property type="entry name" value="RsmE family RNA methyltransferase"/>
    <property type="match status" value="1"/>
</dbReference>
<evidence type="ECO:0000256" key="6">
    <source>
        <dbReference type="ARBA" id="ARBA00022552"/>
    </source>
</evidence>
<evidence type="ECO:0000256" key="3">
    <source>
        <dbReference type="ARBA" id="ARBA00012328"/>
    </source>
</evidence>
<feature type="domain" description="Ribosomal RNA small subunit methyltransferase E methyltransferase" evidence="13">
    <location>
        <begin position="77"/>
        <end position="232"/>
    </location>
</feature>
<dbReference type="RefSeq" id="WP_090753827.1">
    <property type="nucleotide sequence ID" value="NZ_FNGE01000004.1"/>
</dbReference>
<dbReference type="Pfam" id="PF20260">
    <property type="entry name" value="PUA_4"/>
    <property type="match status" value="1"/>
</dbReference>
<dbReference type="EC" id="2.1.1.193" evidence="3 12"/>
<evidence type="ECO:0000256" key="2">
    <source>
        <dbReference type="ARBA" id="ARBA00005528"/>
    </source>
</evidence>
<dbReference type="PANTHER" id="PTHR30027">
    <property type="entry name" value="RIBOSOMAL RNA SMALL SUBUNIT METHYLTRANSFERASE E"/>
    <property type="match status" value="1"/>
</dbReference>
<evidence type="ECO:0000256" key="11">
    <source>
        <dbReference type="ARBA" id="ARBA00047944"/>
    </source>
</evidence>
<dbReference type="CDD" id="cd18084">
    <property type="entry name" value="RsmE-like"/>
    <property type="match status" value="1"/>
</dbReference>
<evidence type="ECO:0000256" key="10">
    <source>
        <dbReference type="ARBA" id="ARBA00025699"/>
    </source>
</evidence>
<dbReference type="InterPro" id="IPR006700">
    <property type="entry name" value="RsmE"/>
</dbReference>
<evidence type="ECO:0000256" key="4">
    <source>
        <dbReference type="ARBA" id="ARBA00013673"/>
    </source>
</evidence>